<evidence type="ECO:0000256" key="4">
    <source>
        <dbReference type="ARBA" id="ARBA00022692"/>
    </source>
</evidence>
<feature type="transmembrane region" description="Helical" evidence="8">
    <location>
        <begin position="143"/>
        <end position="163"/>
    </location>
</feature>
<dbReference type="Pfam" id="PF13727">
    <property type="entry name" value="CoA_binding_3"/>
    <property type="match status" value="1"/>
</dbReference>
<feature type="transmembrane region" description="Helical" evidence="8">
    <location>
        <begin position="117"/>
        <end position="137"/>
    </location>
</feature>
<feature type="transmembrane region" description="Helical" evidence="8">
    <location>
        <begin position="80"/>
        <end position="97"/>
    </location>
</feature>
<gene>
    <name evidence="10" type="ordered locus">Bind_0658</name>
</gene>
<feature type="transmembrane region" description="Helical" evidence="8">
    <location>
        <begin position="40"/>
        <end position="60"/>
    </location>
</feature>
<name>B2IGC3_BEII9</name>
<evidence type="ECO:0000256" key="5">
    <source>
        <dbReference type="ARBA" id="ARBA00022989"/>
    </source>
</evidence>
<keyword evidence="7" id="KW-0270">Exopolysaccharide synthesis</keyword>
<dbReference type="STRING" id="395963.Bind_0658"/>
<keyword evidence="11" id="KW-1185">Reference proteome</keyword>
<reference evidence="10 11" key="2">
    <citation type="journal article" date="2010" name="J. Bacteriol.">
        <title>Complete genome sequence of Beijerinckia indica subsp. indica.</title>
        <authorList>
            <person name="Tamas I."/>
            <person name="Dedysh S.N."/>
            <person name="Liesack W."/>
            <person name="Stott M.B."/>
            <person name="Alam M."/>
            <person name="Murrell J.C."/>
            <person name="Dunfield P.F."/>
        </authorList>
    </citation>
    <scope>NUCLEOTIDE SEQUENCE [LARGE SCALE GENOMIC DNA]</scope>
    <source>
        <strain evidence="11">ATCC 9039 / DSM 1715 / NCIMB 8712</strain>
    </source>
</reference>
<evidence type="ECO:0000256" key="2">
    <source>
        <dbReference type="ARBA" id="ARBA00006464"/>
    </source>
</evidence>
<evidence type="ECO:0000256" key="7">
    <source>
        <dbReference type="ARBA" id="ARBA00023169"/>
    </source>
</evidence>
<feature type="transmembrane region" description="Helical" evidence="8">
    <location>
        <begin position="308"/>
        <end position="328"/>
    </location>
</feature>
<accession>B2IGC3</accession>
<dbReference type="InterPro" id="IPR017475">
    <property type="entry name" value="EPS_sugar_tfrase"/>
</dbReference>
<dbReference type="OrthoDB" id="9808602at2"/>
<keyword evidence="4 8" id="KW-0812">Transmembrane</keyword>
<dbReference type="HOGENOM" id="CLU_024920_0_1_5"/>
<evidence type="ECO:0000256" key="6">
    <source>
        <dbReference type="ARBA" id="ARBA00023136"/>
    </source>
</evidence>
<reference evidence="11" key="1">
    <citation type="submission" date="2008-03" db="EMBL/GenBank/DDBJ databases">
        <title>Complete sequence of chromosome of Beijerinckia indica subsp. indica ATCC 9039.</title>
        <authorList>
            <consortium name="US DOE Joint Genome Institute"/>
            <person name="Copeland A."/>
            <person name="Lucas S."/>
            <person name="Lapidus A."/>
            <person name="Glavina del Rio T."/>
            <person name="Dalin E."/>
            <person name="Tice H."/>
            <person name="Bruce D."/>
            <person name="Goodwin L."/>
            <person name="Pitluck S."/>
            <person name="LaButti K."/>
            <person name="Schmutz J."/>
            <person name="Larimer F."/>
            <person name="Land M."/>
            <person name="Hauser L."/>
            <person name="Kyrpides N."/>
            <person name="Mikhailova N."/>
            <person name="Dunfield P.F."/>
            <person name="Dedysh S.N."/>
            <person name="Liesack W."/>
            <person name="Saw J.H."/>
            <person name="Alam M."/>
            <person name="Chen Y."/>
            <person name="Murrell J.C."/>
            <person name="Richardson P."/>
        </authorList>
    </citation>
    <scope>NUCLEOTIDE SEQUENCE [LARGE SCALE GENOMIC DNA]</scope>
    <source>
        <strain evidence="11">ATCC 9039 / DSM 1715 / NCIMB 8712</strain>
    </source>
</reference>
<dbReference type="EMBL" id="CP001016">
    <property type="protein sequence ID" value="ACB94308.1"/>
    <property type="molecule type" value="Genomic_DNA"/>
</dbReference>
<protein>
    <submittedName>
        <fullName evidence="10">Exopolysaccharide biosynthesis polyprenyl glycosylphosphotransferase</fullName>
    </submittedName>
</protein>
<dbReference type="AlphaFoldDB" id="B2IGC3"/>
<keyword evidence="6 8" id="KW-0472">Membrane</keyword>
<organism evidence="10 11">
    <name type="scientific">Beijerinckia indica subsp. indica (strain ATCC 9039 / DSM 1715 / NCIMB 8712)</name>
    <dbReference type="NCBI Taxonomy" id="395963"/>
    <lineage>
        <taxon>Bacteria</taxon>
        <taxon>Pseudomonadati</taxon>
        <taxon>Pseudomonadota</taxon>
        <taxon>Alphaproteobacteria</taxon>
        <taxon>Hyphomicrobiales</taxon>
        <taxon>Beijerinckiaceae</taxon>
        <taxon>Beijerinckia</taxon>
    </lineage>
</organism>
<evidence type="ECO:0000256" key="8">
    <source>
        <dbReference type="SAM" id="Phobius"/>
    </source>
</evidence>
<dbReference type="NCBIfam" id="TIGR03025">
    <property type="entry name" value="EPS_sugtrans"/>
    <property type="match status" value="1"/>
</dbReference>
<sequence>MIVHNPHTGLSLSSPIAAFARWTSSFRHSRSSRHGIRRTTWQIGAALSDLLLLLVLLALMAGLESLAGIFVTKIRWEQGLLPFGLLTILLFIGMAAARGDYAQARGLSAQSSDSAVLKLWGMAFCLAATLGFFLALLEGLSRLQALSFLLFGGVVLALNHRLVRHCLRAEATKGRLSLRRIFLVGYENEIAAFQDHQDADVTGMQIVTASVLRGRESLEDDLKLAAATARLLRPDDIFILVPWGDSETIDPCVSAFRRVPAALHLGSENALRRYSDARVVKMGSLAGLTIEQPWSGAKVVAKRSFDSLMATLALLLLAPLFAVVAIGIKLDSAGPVLFRQRRYGFNQEPFAIFKFRTMNVREDGRHVEQAKAADPRVTKLGRFLRRWNIDELPQLLNVLLGDMSLVGPRPHAMAHDQMFEREVTLYARRHNVRPGITGWAQINGLRGKVDQESLRRRIEHDLFYIDHWTIWLDIKILWCTIMSRKAYENAR</sequence>
<dbReference type="RefSeq" id="WP_012383666.1">
    <property type="nucleotide sequence ID" value="NC_010581.1"/>
</dbReference>
<keyword evidence="3 10" id="KW-0808">Transferase</keyword>
<dbReference type="GO" id="GO:0009242">
    <property type="term" value="P:colanic acid biosynthetic process"/>
    <property type="evidence" value="ECO:0007669"/>
    <property type="project" value="TreeGrafter"/>
</dbReference>
<evidence type="ECO:0000256" key="3">
    <source>
        <dbReference type="ARBA" id="ARBA00022679"/>
    </source>
</evidence>
<dbReference type="eggNOG" id="COG2148">
    <property type="taxonomic scope" value="Bacteria"/>
</dbReference>
<evidence type="ECO:0000259" key="9">
    <source>
        <dbReference type="Pfam" id="PF02397"/>
    </source>
</evidence>
<proteinExistence type="inferred from homology"/>
<dbReference type="KEGG" id="bid:Bind_0658"/>
<dbReference type="PANTHER" id="PTHR30576">
    <property type="entry name" value="COLANIC BIOSYNTHESIS UDP-GLUCOSE LIPID CARRIER TRANSFERASE"/>
    <property type="match status" value="1"/>
</dbReference>
<dbReference type="InterPro" id="IPR003362">
    <property type="entry name" value="Bact_transf"/>
</dbReference>
<keyword evidence="5 8" id="KW-1133">Transmembrane helix</keyword>
<evidence type="ECO:0000313" key="11">
    <source>
        <dbReference type="Proteomes" id="UP000001695"/>
    </source>
</evidence>
<dbReference type="GO" id="GO:0089702">
    <property type="term" value="F:undecaprenyl-phosphate glucose phosphotransferase activity"/>
    <property type="evidence" value="ECO:0007669"/>
    <property type="project" value="TreeGrafter"/>
</dbReference>
<evidence type="ECO:0000313" key="10">
    <source>
        <dbReference type="EMBL" id="ACB94308.1"/>
    </source>
</evidence>
<evidence type="ECO:0000256" key="1">
    <source>
        <dbReference type="ARBA" id="ARBA00004141"/>
    </source>
</evidence>
<dbReference type="PANTHER" id="PTHR30576:SF21">
    <property type="entry name" value="UDP-GLUCOSE:UNDECAPRENYL-PHOSPHATE GLUCOSE-1-PHOSPHATE TRANSFERASE"/>
    <property type="match status" value="1"/>
</dbReference>
<dbReference type="Proteomes" id="UP000001695">
    <property type="component" value="Chromosome"/>
</dbReference>
<dbReference type="GO" id="GO:0016020">
    <property type="term" value="C:membrane"/>
    <property type="evidence" value="ECO:0007669"/>
    <property type="project" value="UniProtKB-SubCell"/>
</dbReference>
<comment type="similarity">
    <text evidence="2">Belongs to the bacterial sugar transferase family.</text>
</comment>
<comment type="subcellular location">
    <subcellularLocation>
        <location evidence="1">Membrane</location>
        <topology evidence="1">Multi-pass membrane protein</topology>
    </subcellularLocation>
</comment>
<dbReference type="GO" id="GO:0000271">
    <property type="term" value="P:polysaccharide biosynthetic process"/>
    <property type="evidence" value="ECO:0007669"/>
    <property type="project" value="UniProtKB-KW"/>
</dbReference>
<dbReference type="Pfam" id="PF02397">
    <property type="entry name" value="Bac_transf"/>
    <property type="match status" value="1"/>
</dbReference>
<feature type="domain" description="Bacterial sugar transferase" evidence="9">
    <location>
        <begin position="302"/>
        <end position="482"/>
    </location>
</feature>